<reference evidence="2 3" key="1">
    <citation type="submission" date="2019-06" db="EMBL/GenBank/DDBJ databases">
        <authorList>
            <person name="Broberg M."/>
        </authorList>
    </citation>
    <scope>NUCLEOTIDE SEQUENCE [LARGE SCALE GENOMIC DNA]</scope>
</reference>
<feature type="region of interest" description="Disordered" evidence="1">
    <location>
        <begin position="1"/>
        <end position="29"/>
    </location>
</feature>
<feature type="non-terminal residue" evidence="2">
    <location>
        <position position="127"/>
    </location>
</feature>
<proteinExistence type="predicted"/>
<accession>A0ABY6UTB0</accession>
<protein>
    <submittedName>
        <fullName evidence="2">Uncharacterized protein</fullName>
    </submittedName>
</protein>
<feature type="non-terminal residue" evidence="2">
    <location>
        <position position="1"/>
    </location>
</feature>
<keyword evidence="3" id="KW-1185">Reference proteome</keyword>
<evidence type="ECO:0000313" key="3">
    <source>
        <dbReference type="Proteomes" id="UP000766486"/>
    </source>
</evidence>
<feature type="compositionally biased region" description="Basic residues" evidence="1">
    <location>
        <begin position="7"/>
        <end position="21"/>
    </location>
</feature>
<gene>
    <name evidence="2" type="ORF">CLO192961_LOCUS340749</name>
</gene>
<name>A0ABY6UTB0_BIOOC</name>
<dbReference type="Proteomes" id="UP000766486">
    <property type="component" value="Unassembled WGS sequence"/>
</dbReference>
<dbReference type="EMBL" id="CABFNS010000857">
    <property type="protein sequence ID" value="VUC33118.1"/>
    <property type="molecule type" value="Genomic_DNA"/>
</dbReference>
<evidence type="ECO:0000256" key="1">
    <source>
        <dbReference type="SAM" id="MobiDB-lite"/>
    </source>
</evidence>
<organism evidence="2 3">
    <name type="scientific">Bionectria ochroleuca</name>
    <name type="common">Gliocladium roseum</name>
    <dbReference type="NCBI Taxonomy" id="29856"/>
    <lineage>
        <taxon>Eukaryota</taxon>
        <taxon>Fungi</taxon>
        <taxon>Dikarya</taxon>
        <taxon>Ascomycota</taxon>
        <taxon>Pezizomycotina</taxon>
        <taxon>Sordariomycetes</taxon>
        <taxon>Hypocreomycetidae</taxon>
        <taxon>Hypocreales</taxon>
        <taxon>Bionectriaceae</taxon>
        <taxon>Clonostachys</taxon>
    </lineage>
</organism>
<comment type="caution">
    <text evidence="2">The sequence shown here is derived from an EMBL/GenBank/DDBJ whole genome shotgun (WGS) entry which is preliminary data.</text>
</comment>
<sequence>QSYQRHYVGHRKRTGKRRRLRPPPASYSGNDVKHGLAAISLHAGYYWVTSYTESTSPLVVASHLNPPYIKYLDQDALEAGSLRHTRELPGISRIHSYHAACIVVAAQQHGPWVAFPGHRLEKMDQPR</sequence>
<evidence type="ECO:0000313" key="2">
    <source>
        <dbReference type="EMBL" id="VUC33118.1"/>
    </source>
</evidence>